<feature type="signal peptide" evidence="1">
    <location>
        <begin position="1"/>
        <end position="19"/>
    </location>
</feature>
<dbReference type="EMBL" id="CP025410">
    <property type="protein sequence ID" value="AUH35739.1"/>
    <property type="molecule type" value="Genomic_DNA"/>
</dbReference>
<evidence type="ECO:0000259" key="2">
    <source>
        <dbReference type="PROSITE" id="PS50830"/>
    </source>
</evidence>
<evidence type="ECO:0000313" key="3">
    <source>
        <dbReference type="EMBL" id="AUH35672.1"/>
    </source>
</evidence>
<dbReference type="Gene3D" id="2.40.50.90">
    <property type="match status" value="1"/>
</dbReference>
<dbReference type="Proteomes" id="UP000233742">
    <property type="component" value="Plasmid pBM152"/>
</dbReference>
<geneLocation type="plasmid" evidence="4">
    <name>pBM152</name>
</geneLocation>
<reference evidence="4 5" key="1">
    <citation type="submission" date="2017-12" db="EMBL/GenBank/DDBJ databases">
        <authorList>
            <person name="Hurst M.R.H."/>
        </authorList>
    </citation>
    <scope>NUCLEOTIDE SEQUENCE [LARGE SCALE GENOMIC DNA]</scope>
    <source>
        <strain evidence="4 5">BM15</strain>
        <plasmid evidence="4">pBM152</plasmid>
        <plasmid evidence="5">Plasmid pbm152</plasmid>
    </source>
</reference>
<dbReference type="RefSeq" id="WP_101462322.1">
    <property type="nucleotide sequence ID" value="NZ_CP025410.1"/>
</dbReference>
<dbReference type="SUPFAM" id="SSF50199">
    <property type="entry name" value="Staphylococcal nuclease"/>
    <property type="match status" value="1"/>
</dbReference>
<evidence type="ECO:0000313" key="5">
    <source>
        <dbReference type="Proteomes" id="UP000233742"/>
    </source>
</evidence>
<dbReference type="InterPro" id="IPR016071">
    <property type="entry name" value="Staphylococal_nuclease_OB-fold"/>
</dbReference>
<name>A0A2K9EMS9_9RHOB</name>
<keyword evidence="4" id="KW-0614">Plasmid</keyword>
<sequence>MKHLLLAAIIAVAGTPALSIGVCDGPNRHTCVVDGDTVWLDGTKYRMAGYDAPETTTNICGGQAEVDLGRRATRRVVELLNAGNISIADHGTRGKYGRGLISIYSGGTDIGDILIREGLARHWPHGREFWCR</sequence>
<dbReference type="PROSITE" id="PS50830">
    <property type="entry name" value="TNASE_3"/>
    <property type="match status" value="1"/>
</dbReference>
<feature type="domain" description="TNase-like" evidence="2">
    <location>
        <begin position="32"/>
        <end position="121"/>
    </location>
</feature>
<keyword evidence="5" id="KW-1185">Reference proteome</keyword>
<feature type="chain" id="PRO_5015083121" evidence="1">
    <location>
        <begin position="20"/>
        <end position="132"/>
    </location>
</feature>
<gene>
    <name evidence="3" type="ORF">CUV01_18995</name>
    <name evidence="4" type="ORF">CUV01_19340</name>
</gene>
<dbReference type="EMBL" id="CP025410">
    <property type="protein sequence ID" value="AUH35672.1"/>
    <property type="molecule type" value="Genomic_DNA"/>
</dbReference>
<protein>
    <submittedName>
        <fullName evidence="4">Nuclease</fullName>
    </submittedName>
</protein>
<evidence type="ECO:0000313" key="4">
    <source>
        <dbReference type="EMBL" id="AUH35739.1"/>
    </source>
</evidence>
<accession>A0A2K9EMS9</accession>
<geneLocation type="plasmid" evidence="5">
    <name>pbm152</name>
</geneLocation>
<proteinExistence type="predicted"/>
<dbReference type="AlphaFoldDB" id="A0A2K9EMS9"/>
<dbReference type="OrthoDB" id="9792155at2"/>
<evidence type="ECO:0000256" key="1">
    <source>
        <dbReference type="SAM" id="SignalP"/>
    </source>
</evidence>
<dbReference type="KEGG" id="paro:CUV01_18995"/>
<keyword evidence="1" id="KW-0732">Signal</keyword>
<dbReference type="InterPro" id="IPR035437">
    <property type="entry name" value="SNase_OB-fold_sf"/>
</dbReference>
<dbReference type="KEGG" id="paro:CUV01_19340"/>
<organism evidence="4 5">
    <name type="scientific">Paracoccus tegillarcae</name>
    <dbReference type="NCBI Taxonomy" id="1529068"/>
    <lineage>
        <taxon>Bacteria</taxon>
        <taxon>Pseudomonadati</taxon>
        <taxon>Pseudomonadota</taxon>
        <taxon>Alphaproteobacteria</taxon>
        <taxon>Rhodobacterales</taxon>
        <taxon>Paracoccaceae</taxon>
        <taxon>Paracoccus</taxon>
    </lineage>
</organism>
<dbReference type="Pfam" id="PF00565">
    <property type="entry name" value="SNase"/>
    <property type="match status" value="1"/>
</dbReference>